<evidence type="ECO:0000256" key="7">
    <source>
        <dbReference type="ARBA" id="ARBA00035034"/>
    </source>
</evidence>
<feature type="compositionally biased region" description="Low complexity" evidence="9">
    <location>
        <begin position="1"/>
        <end position="18"/>
    </location>
</feature>
<evidence type="ECO:0000256" key="3">
    <source>
        <dbReference type="ARBA" id="ARBA00023002"/>
    </source>
</evidence>
<dbReference type="PANTHER" id="PTHR39479">
    <property type="match status" value="1"/>
</dbReference>
<feature type="region of interest" description="Disordered" evidence="9">
    <location>
        <begin position="1"/>
        <end position="29"/>
    </location>
</feature>
<dbReference type="InParanoid" id="A0A136IW94"/>
<name>A0A136IW94_9PEZI</name>
<organism evidence="10 11">
    <name type="scientific">Microdochium bolleyi</name>
    <dbReference type="NCBI Taxonomy" id="196109"/>
    <lineage>
        <taxon>Eukaryota</taxon>
        <taxon>Fungi</taxon>
        <taxon>Dikarya</taxon>
        <taxon>Ascomycota</taxon>
        <taxon>Pezizomycotina</taxon>
        <taxon>Sordariomycetes</taxon>
        <taxon>Xylariomycetidae</taxon>
        <taxon>Xylariales</taxon>
        <taxon>Microdochiaceae</taxon>
        <taxon>Microdochium</taxon>
    </lineage>
</organism>
<gene>
    <name evidence="10" type="ORF">Micbo1qcDRAFT_165340</name>
</gene>
<evidence type="ECO:0000256" key="4">
    <source>
        <dbReference type="ARBA" id="ARBA00023004"/>
    </source>
</evidence>
<evidence type="ECO:0000313" key="10">
    <source>
        <dbReference type="EMBL" id="KXJ89280.1"/>
    </source>
</evidence>
<feature type="region of interest" description="Disordered" evidence="9">
    <location>
        <begin position="474"/>
        <end position="493"/>
    </location>
</feature>
<dbReference type="SMART" id="SM01150">
    <property type="entry name" value="DUF1338"/>
    <property type="match status" value="1"/>
</dbReference>
<proteinExistence type="inferred from homology"/>
<dbReference type="AlphaFoldDB" id="A0A136IW94"/>
<keyword evidence="4" id="KW-0408">Iron</keyword>
<dbReference type="Gene3D" id="3.10.180.80">
    <property type="entry name" value="Uncharacterised protein PF07063, DUF1338"/>
    <property type="match status" value="1"/>
</dbReference>
<dbReference type="EC" id="1.13.11.93" evidence="6"/>
<comment type="similarity">
    <text evidence="5">Belongs to the 2-oxoadipate dioxygenase/decarboxylase family.</text>
</comment>
<dbReference type="InterPro" id="IPR047869">
    <property type="entry name" value="YdcJ_bac-like"/>
</dbReference>
<evidence type="ECO:0000256" key="9">
    <source>
        <dbReference type="SAM" id="MobiDB-lite"/>
    </source>
</evidence>
<comment type="cofactor">
    <cofactor evidence="1">
        <name>Fe(2+)</name>
        <dbReference type="ChEBI" id="CHEBI:29033"/>
    </cofactor>
</comment>
<dbReference type="InterPro" id="IPR009770">
    <property type="entry name" value="HGLS"/>
</dbReference>
<dbReference type="OrthoDB" id="8300246at2759"/>
<evidence type="ECO:0000256" key="1">
    <source>
        <dbReference type="ARBA" id="ARBA00001954"/>
    </source>
</evidence>
<keyword evidence="11" id="KW-1185">Reference proteome</keyword>
<evidence type="ECO:0000256" key="5">
    <source>
        <dbReference type="ARBA" id="ARBA00035013"/>
    </source>
</evidence>
<dbReference type="EMBL" id="KQ964255">
    <property type="protein sequence ID" value="KXJ89280.1"/>
    <property type="molecule type" value="Genomic_DNA"/>
</dbReference>
<sequence length="539" mass="58352">MSLSSSTSQTQVVASAASGPSKPDASQYIDPDDLRTLFSQAMSAMYRAEVPLYGDLIRIVNDTNAAVLATSAAAKIESLRRHGDVAAERLDLERHGAIRLGKPDELHTVRRLFAIIGLEPVGYYDLSVAGLPMHATAFRPTSPAALKKNPFRVFTTLLRPELLVDAAARDLALALLARRNIFTPALLSLISLAESPAQAGRLTHSQAPQFVAEAMKTFSWRAAAVATEAEYLTLKSEHPILADIACFSSSHINHLTPRTLDIETAQDRMLDDGLAIKDRIEGPPRRECPILLRQTSFLALEEKIKFPQSLASVAEQDAAVVDEENLLDDMDDSKRPFKIGTHKARFGEIEERGAAVTPLGRRLYDRLLDETAAAAAEEGGSKSQRQHHERMDEASVRIFGRAYPDTWDALRTQGLVYFTYKPTGKTAAAAPSLPSASIETLLADGLIEATPLTYEDFLPFSAAGIFQSNLAGNVGNQHSPHATSPSRQPGQVTKSVADVAGLERALGRGVLDADRLYAGAQAESLRRCEEALGLPKGSL</sequence>
<accession>A0A136IW94</accession>
<dbReference type="GO" id="GO:0051213">
    <property type="term" value="F:dioxygenase activity"/>
    <property type="evidence" value="ECO:0007669"/>
    <property type="project" value="UniProtKB-KW"/>
</dbReference>
<protein>
    <recommendedName>
        <fullName evidence="7">2-oxoadipate dioxygenase/decarboxylase</fullName>
        <ecNumber evidence="6">1.13.11.93</ecNumber>
    </recommendedName>
    <alternativeName>
        <fullName evidence="8">2-hydroxyglutarate synthase</fullName>
    </alternativeName>
</protein>
<evidence type="ECO:0000256" key="2">
    <source>
        <dbReference type="ARBA" id="ARBA00022964"/>
    </source>
</evidence>
<keyword evidence="3" id="KW-0560">Oxidoreductase</keyword>
<reference evidence="11" key="1">
    <citation type="submission" date="2016-02" db="EMBL/GenBank/DDBJ databases">
        <title>Draft genome sequence of Microdochium bolleyi, a fungal endophyte of beachgrass.</title>
        <authorList>
            <consortium name="DOE Joint Genome Institute"/>
            <person name="David A.S."/>
            <person name="May G."/>
            <person name="Haridas S."/>
            <person name="Lim J."/>
            <person name="Wang M."/>
            <person name="Labutti K."/>
            <person name="Lipzen A."/>
            <person name="Barry K."/>
            <person name="Grigoriev I.V."/>
        </authorList>
    </citation>
    <scope>NUCLEOTIDE SEQUENCE [LARGE SCALE GENOMIC DNA]</scope>
    <source>
        <strain evidence="11">J235TASD1</strain>
    </source>
</reference>
<evidence type="ECO:0000313" key="11">
    <source>
        <dbReference type="Proteomes" id="UP000070501"/>
    </source>
</evidence>
<evidence type="ECO:0000256" key="6">
    <source>
        <dbReference type="ARBA" id="ARBA00035023"/>
    </source>
</evidence>
<evidence type="ECO:0000256" key="8">
    <source>
        <dbReference type="ARBA" id="ARBA00035045"/>
    </source>
</evidence>
<dbReference type="Pfam" id="PF07063">
    <property type="entry name" value="HGLS"/>
    <property type="match status" value="1"/>
</dbReference>
<dbReference type="CDD" id="cd16348">
    <property type="entry name" value="VOC_YdcJ_like"/>
    <property type="match status" value="1"/>
</dbReference>
<dbReference type="PANTHER" id="PTHR39479:SF2">
    <property type="entry name" value="2-OXOADIPATE DIOXYGENASE_DECARBOXYLASE"/>
    <property type="match status" value="1"/>
</dbReference>
<dbReference type="STRING" id="196109.A0A136IW94"/>
<dbReference type="Proteomes" id="UP000070501">
    <property type="component" value="Unassembled WGS sequence"/>
</dbReference>
<keyword evidence="2" id="KW-0223">Dioxygenase</keyword>